<dbReference type="Proteomes" id="UP000317648">
    <property type="component" value="Chromosome"/>
</dbReference>
<organism evidence="1 2">
    <name type="scientific">Lignipirellula cremea</name>
    <dbReference type="NCBI Taxonomy" id="2528010"/>
    <lineage>
        <taxon>Bacteria</taxon>
        <taxon>Pseudomonadati</taxon>
        <taxon>Planctomycetota</taxon>
        <taxon>Planctomycetia</taxon>
        <taxon>Pirellulales</taxon>
        <taxon>Pirellulaceae</taxon>
        <taxon>Lignipirellula</taxon>
    </lineage>
</organism>
<dbReference type="EMBL" id="CP036433">
    <property type="protein sequence ID" value="QDU93674.1"/>
    <property type="molecule type" value="Genomic_DNA"/>
</dbReference>
<evidence type="ECO:0000313" key="1">
    <source>
        <dbReference type="EMBL" id="QDU93674.1"/>
    </source>
</evidence>
<protein>
    <submittedName>
        <fullName evidence="1">Uncharacterized protein</fullName>
    </submittedName>
</protein>
<dbReference type="KEGG" id="lcre:Pla8534_14550"/>
<name>A0A518DPB7_9BACT</name>
<proteinExistence type="predicted"/>
<dbReference type="AlphaFoldDB" id="A0A518DPB7"/>
<keyword evidence="2" id="KW-1185">Reference proteome</keyword>
<gene>
    <name evidence="1" type="ORF">Pla8534_14550</name>
</gene>
<sequence length="76" mass="8564">MAGVGQAQAFERWHTPYGFGHATYGSHLYQQQHHHYQGGNWGSSRSYSPVYQSQFSYPSSNTYANGGFTNLSQSNR</sequence>
<accession>A0A518DPB7</accession>
<reference evidence="1 2" key="1">
    <citation type="submission" date="2019-02" db="EMBL/GenBank/DDBJ databases">
        <title>Deep-cultivation of Planctomycetes and their phenomic and genomic characterization uncovers novel biology.</title>
        <authorList>
            <person name="Wiegand S."/>
            <person name="Jogler M."/>
            <person name="Boedeker C."/>
            <person name="Pinto D."/>
            <person name="Vollmers J."/>
            <person name="Rivas-Marin E."/>
            <person name="Kohn T."/>
            <person name="Peeters S.H."/>
            <person name="Heuer A."/>
            <person name="Rast P."/>
            <person name="Oberbeckmann S."/>
            <person name="Bunk B."/>
            <person name="Jeske O."/>
            <person name="Meyerdierks A."/>
            <person name="Storesund J.E."/>
            <person name="Kallscheuer N."/>
            <person name="Luecker S."/>
            <person name="Lage O.M."/>
            <person name="Pohl T."/>
            <person name="Merkel B.J."/>
            <person name="Hornburger P."/>
            <person name="Mueller R.-W."/>
            <person name="Bruemmer F."/>
            <person name="Labrenz M."/>
            <person name="Spormann A.M."/>
            <person name="Op den Camp H."/>
            <person name="Overmann J."/>
            <person name="Amann R."/>
            <person name="Jetten M.S.M."/>
            <person name="Mascher T."/>
            <person name="Medema M.H."/>
            <person name="Devos D.P."/>
            <person name="Kaster A.-K."/>
            <person name="Ovreas L."/>
            <person name="Rohde M."/>
            <person name="Galperin M.Y."/>
            <person name="Jogler C."/>
        </authorList>
    </citation>
    <scope>NUCLEOTIDE SEQUENCE [LARGE SCALE GENOMIC DNA]</scope>
    <source>
        <strain evidence="1 2">Pla85_3_4</strain>
    </source>
</reference>
<evidence type="ECO:0000313" key="2">
    <source>
        <dbReference type="Proteomes" id="UP000317648"/>
    </source>
</evidence>